<proteinExistence type="predicted"/>
<dbReference type="RefSeq" id="XP_062630693.1">
    <property type="nucleotide sequence ID" value="XM_062774709.1"/>
</dbReference>
<feature type="compositionally biased region" description="Polar residues" evidence="1">
    <location>
        <begin position="1"/>
        <end position="11"/>
    </location>
</feature>
<dbReference type="EMBL" id="CP086719">
    <property type="protein sequence ID" value="WOO84667.1"/>
    <property type="molecule type" value="Genomic_DNA"/>
</dbReference>
<sequence length="218" mass="23575">MPPTRHPSSPSLEVEPYAAPAEPSRASKTPATTAGNKDKRPWTAAEYLALFEHVTKHGATRFEDAVPGRTRNQCYKAFTSPSLDIKPYIVPEGTRSPAPEKTTDTAASKRGRGTAWSGPEYIALFDHAIKHGAGTFDGVVPGRTKSQCYKTIIAKPRGWTSDEYLALFDHVARHGPTRLEDAVPGRTKNQSYQAFVKVVAPTCRAALAAKGGGKVKSE</sequence>
<dbReference type="InterPro" id="IPR001005">
    <property type="entry name" value="SANT/Myb"/>
</dbReference>
<feature type="region of interest" description="Disordered" evidence="1">
    <location>
        <begin position="89"/>
        <end position="113"/>
    </location>
</feature>
<evidence type="ECO:0000256" key="1">
    <source>
        <dbReference type="SAM" id="MobiDB-lite"/>
    </source>
</evidence>
<name>A0AAF0YE15_9TREE</name>
<dbReference type="Proteomes" id="UP000827549">
    <property type="component" value="Chromosome 6"/>
</dbReference>
<reference evidence="2" key="1">
    <citation type="submission" date="2023-10" db="EMBL/GenBank/DDBJ databases">
        <authorList>
            <person name="Noh H."/>
        </authorList>
    </citation>
    <scope>NUCLEOTIDE SEQUENCE</scope>
    <source>
        <strain evidence="2">DUCC4014</strain>
    </source>
</reference>
<organism evidence="2 3">
    <name type="scientific">Vanrija pseudolonga</name>
    <dbReference type="NCBI Taxonomy" id="143232"/>
    <lineage>
        <taxon>Eukaryota</taxon>
        <taxon>Fungi</taxon>
        <taxon>Dikarya</taxon>
        <taxon>Basidiomycota</taxon>
        <taxon>Agaricomycotina</taxon>
        <taxon>Tremellomycetes</taxon>
        <taxon>Trichosporonales</taxon>
        <taxon>Trichosporonaceae</taxon>
        <taxon>Vanrija</taxon>
    </lineage>
</organism>
<evidence type="ECO:0008006" key="4">
    <source>
        <dbReference type="Google" id="ProtNLM"/>
    </source>
</evidence>
<dbReference type="GeneID" id="87811351"/>
<evidence type="ECO:0000313" key="2">
    <source>
        <dbReference type="EMBL" id="WOO84667.1"/>
    </source>
</evidence>
<keyword evidence="3" id="KW-1185">Reference proteome</keyword>
<dbReference type="InterPro" id="IPR009057">
    <property type="entry name" value="Homeodomain-like_sf"/>
</dbReference>
<feature type="region of interest" description="Disordered" evidence="1">
    <location>
        <begin position="1"/>
        <end position="39"/>
    </location>
</feature>
<dbReference type="Gene3D" id="1.10.10.60">
    <property type="entry name" value="Homeodomain-like"/>
    <property type="match status" value="1"/>
</dbReference>
<dbReference type="AlphaFoldDB" id="A0AAF0YE15"/>
<evidence type="ECO:0000313" key="3">
    <source>
        <dbReference type="Proteomes" id="UP000827549"/>
    </source>
</evidence>
<dbReference type="SUPFAM" id="SSF46689">
    <property type="entry name" value="Homeodomain-like"/>
    <property type="match status" value="1"/>
</dbReference>
<dbReference type="CDD" id="cd00167">
    <property type="entry name" value="SANT"/>
    <property type="match status" value="1"/>
</dbReference>
<accession>A0AAF0YE15</accession>
<feature type="compositionally biased region" description="Polar residues" evidence="1">
    <location>
        <begin position="26"/>
        <end position="35"/>
    </location>
</feature>
<gene>
    <name evidence="2" type="ORF">LOC62_06G008184</name>
</gene>
<protein>
    <recommendedName>
        <fullName evidence="4">Myb-like domain-containing protein</fullName>
    </recommendedName>
</protein>